<name>A0A1Y6LSQ0_ZYMTR</name>
<sequence>MSSPPLHTAEVAQVSNLEQTSIEKKSPKEDLSQINNSTKMALSKETLLQLPPLLRLPPELRNEIYSNVFPAPPPEISKIYPPNLYTGGYHKSSHKLFLPCASPGQPPAPPGVIQDLLLQLRLHRQQSGEAGQGPASPPSGVPGSYQEHPPRHSKTRQQFAGVPERQTCGLAQTWAETVYAGATAACASGGYGDQGLEQGGSEVLGQFRSRS</sequence>
<feature type="region of interest" description="Disordered" evidence="1">
    <location>
        <begin position="126"/>
        <end position="164"/>
    </location>
</feature>
<evidence type="ECO:0000256" key="1">
    <source>
        <dbReference type="SAM" id="MobiDB-lite"/>
    </source>
</evidence>
<evidence type="ECO:0000313" key="3">
    <source>
        <dbReference type="Proteomes" id="UP000215453"/>
    </source>
</evidence>
<dbReference type="EMBL" id="LT882684">
    <property type="protein sequence ID" value="SMY27443.1"/>
    <property type="molecule type" value="Genomic_DNA"/>
</dbReference>
<accession>A0A1Y6LSQ0</accession>
<reference evidence="2 3" key="1">
    <citation type="submission" date="2016-10" db="EMBL/GenBank/DDBJ databases">
        <authorList>
            <person name="Varghese N."/>
        </authorList>
    </citation>
    <scope>NUCLEOTIDE SEQUENCE [LARGE SCALE GENOMIC DNA]</scope>
</reference>
<dbReference type="Proteomes" id="UP000215453">
    <property type="component" value="Chromosome 9"/>
</dbReference>
<evidence type="ECO:0000313" key="2">
    <source>
        <dbReference type="EMBL" id="SMY27443.1"/>
    </source>
</evidence>
<dbReference type="AlphaFoldDB" id="A0A1Y6LSQ0"/>
<proteinExistence type="predicted"/>
<gene>
    <name evidence="2" type="ORF">ZT1A5_G8888</name>
</gene>
<organism evidence="2 3">
    <name type="scientific">Zymoseptoria tritici ST99CH_1A5</name>
    <dbReference type="NCBI Taxonomy" id="1276529"/>
    <lineage>
        <taxon>Eukaryota</taxon>
        <taxon>Fungi</taxon>
        <taxon>Dikarya</taxon>
        <taxon>Ascomycota</taxon>
        <taxon>Pezizomycotina</taxon>
        <taxon>Dothideomycetes</taxon>
        <taxon>Dothideomycetidae</taxon>
        <taxon>Mycosphaerellales</taxon>
        <taxon>Mycosphaerellaceae</taxon>
        <taxon>Zymoseptoria</taxon>
    </lineage>
</organism>
<feature type="compositionally biased region" description="Basic and acidic residues" evidence="1">
    <location>
        <begin position="21"/>
        <end position="31"/>
    </location>
</feature>
<feature type="region of interest" description="Disordered" evidence="1">
    <location>
        <begin position="1"/>
        <end position="35"/>
    </location>
</feature>
<feature type="region of interest" description="Disordered" evidence="1">
    <location>
        <begin position="189"/>
        <end position="211"/>
    </location>
</feature>
<protein>
    <submittedName>
        <fullName evidence="2">Uncharacterized protein</fullName>
    </submittedName>
</protein>